<evidence type="ECO:0000313" key="3">
    <source>
        <dbReference type="EMBL" id="KAG9063453.1"/>
    </source>
</evidence>
<keyword evidence="1" id="KW-0175">Coiled coil</keyword>
<evidence type="ECO:0000256" key="1">
    <source>
        <dbReference type="SAM" id="Coils"/>
    </source>
</evidence>
<name>A0A9P7XMY1_9FUNG</name>
<keyword evidence="4" id="KW-1185">Reference proteome</keyword>
<protein>
    <submittedName>
        <fullName evidence="3">Uncharacterized protein</fullName>
    </submittedName>
</protein>
<dbReference type="EMBL" id="JAHRHY010000016">
    <property type="protein sequence ID" value="KAG9063453.1"/>
    <property type="molecule type" value="Genomic_DNA"/>
</dbReference>
<organism evidence="3 4">
    <name type="scientific">Linnemannia hyalina</name>
    <dbReference type="NCBI Taxonomy" id="64524"/>
    <lineage>
        <taxon>Eukaryota</taxon>
        <taxon>Fungi</taxon>
        <taxon>Fungi incertae sedis</taxon>
        <taxon>Mucoromycota</taxon>
        <taxon>Mortierellomycotina</taxon>
        <taxon>Mortierellomycetes</taxon>
        <taxon>Mortierellales</taxon>
        <taxon>Mortierellaceae</taxon>
        <taxon>Linnemannia</taxon>
    </lineage>
</organism>
<dbReference type="AlphaFoldDB" id="A0A9P7XMY1"/>
<feature type="compositionally biased region" description="Basic residues" evidence="2">
    <location>
        <begin position="200"/>
        <end position="211"/>
    </location>
</feature>
<feature type="region of interest" description="Disordered" evidence="2">
    <location>
        <begin position="194"/>
        <end position="213"/>
    </location>
</feature>
<accession>A0A9P7XMY1</accession>
<reference evidence="3" key="1">
    <citation type="submission" date="2021-06" db="EMBL/GenBank/DDBJ databases">
        <title>Genome Sequence of Mortierella hyaline Strain SCG-10, a Cold-Adapted, Nitrate-Reducing Fungus Isolated from Soil in Minnesota, USA.</title>
        <authorList>
            <person name="Aldossari N."/>
        </authorList>
    </citation>
    <scope>NUCLEOTIDE SEQUENCE</scope>
    <source>
        <strain evidence="3">SCG-10</strain>
    </source>
</reference>
<sequence length="228" mass="25761">MRQMISSEPLPTQGNRLETIEEEFAKSVKLSIYHRGASTPADRIRAPHAVMKMLLQSPSLERPVDAYYVERGCKGTKATAAERTTFAALVNLSRPLVPKRRMPCSSEDLKTKERVGGYTYKAEAHKALRAQFLVLANDSFDTGREAKKKRSPAAIDRVQELAEEEFTKAELNLEEAESKLKVLRSELEPLREARAESSWNKKRLARRRRQGDKHAMISVASWIPTGPN</sequence>
<comment type="caution">
    <text evidence="3">The sequence shown here is derived from an EMBL/GenBank/DDBJ whole genome shotgun (WGS) entry which is preliminary data.</text>
</comment>
<dbReference type="Proteomes" id="UP000707451">
    <property type="component" value="Unassembled WGS sequence"/>
</dbReference>
<gene>
    <name evidence="3" type="ORF">KI688_004336</name>
</gene>
<dbReference type="OrthoDB" id="2436324at2759"/>
<proteinExistence type="predicted"/>
<evidence type="ECO:0000256" key="2">
    <source>
        <dbReference type="SAM" id="MobiDB-lite"/>
    </source>
</evidence>
<evidence type="ECO:0000313" key="4">
    <source>
        <dbReference type="Proteomes" id="UP000707451"/>
    </source>
</evidence>
<feature type="coiled-coil region" evidence="1">
    <location>
        <begin position="159"/>
        <end position="193"/>
    </location>
</feature>